<gene>
    <name evidence="1" type="ORF">Golax_010476</name>
</gene>
<accession>A0A7J8ZHN3</accession>
<keyword evidence="2" id="KW-1185">Reference proteome</keyword>
<organism evidence="1 2">
    <name type="scientific">Gossypium laxum</name>
    <dbReference type="NCBI Taxonomy" id="34288"/>
    <lineage>
        <taxon>Eukaryota</taxon>
        <taxon>Viridiplantae</taxon>
        <taxon>Streptophyta</taxon>
        <taxon>Embryophyta</taxon>
        <taxon>Tracheophyta</taxon>
        <taxon>Spermatophyta</taxon>
        <taxon>Magnoliopsida</taxon>
        <taxon>eudicotyledons</taxon>
        <taxon>Gunneridae</taxon>
        <taxon>Pentapetalae</taxon>
        <taxon>rosids</taxon>
        <taxon>malvids</taxon>
        <taxon>Malvales</taxon>
        <taxon>Malvaceae</taxon>
        <taxon>Malvoideae</taxon>
        <taxon>Gossypium</taxon>
    </lineage>
</organism>
<dbReference type="Proteomes" id="UP000593574">
    <property type="component" value="Unassembled WGS sequence"/>
</dbReference>
<name>A0A7J8ZHN3_9ROSI</name>
<evidence type="ECO:0000313" key="2">
    <source>
        <dbReference type="Proteomes" id="UP000593574"/>
    </source>
</evidence>
<reference evidence="1 2" key="1">
    <citation type="journal article" date="2019" name="Genome Biol. Evol.">
        <title>Insights into the evolution of the New World diploid cottons (Gossypium, subgenus Houzingenia) based on genome sequencing.</title>
        <authorList>
            <person name="Grover C.E."/>
            <person name="Arick M.A. 2nd"/>
            <person name="Thrash A."/>
            <person name="Conover J.L."/>
            <person name="Sanders W.S."/>
            <person name="Peterson D.G."/>
            <person name="Frelichowski J.E."/>
            <person name="Scheffler J.A."/>
            <person name="Scheffler B.E."/>
            <person name="Wendel J.F."/>
        </authorList>
    </citation>
    <scope>NUCLEOTIDE SEQUENCE [LARGE SCALE GENOMIC DNA]</scope>
    <source>
        <strain evidence="1">4</strain>
        <tissue evidence="1">Leaf</tissue>
    </source>
</reference>
<dbReference type="PANTHER" id="PTHR48200">
    <property type="entry name" value="PROTEIN, PUTATIVE-RELATED"/>
    <property type="match status" value="1"/>
</dbReference>
<evidence type="ECO:0000313" key="1">
    <source>
        <dbReference type="EMBL" id="MBA0711278.1"/>
    </source>
</evidence>
<dbReference type="AlphaFoldDB" id="A0A7J8ZHN3"/>
<dbReference type="PANTHER" id="PTHR48200:SF1">
    <property type="entry name" value="AMINOTRANSFERASE-LIKE PLANT MOBILE DOMAIN-CONTAINING PROTEIN"/>
    <property type="match status" value="1"/>
</dbReference>
<proteinExistence type="predicted"/>
<comment type="caution">
    <text evidence="1">The sequence shown here is derived from an EMBL/GenBank/DDBJ whole genome shotgun (WGS) entry which is preliminary data.</text>
</comment>
<dbReference type="EMBL" id="JABEZV010000005">
    <property type="protein sequence ID" value="MBA0711278.1"/>
    <property type="molecule type" value="Genomic_DNA"/>
</dbReference>
<protein>
    <submittedName>
        <fullName evidence="1">Uncharacterized protein</fullName>
    </submittedName>
</protein>
<sequence length="133" mass="15670">MEDNAAVQIWSERTQQEKGDNMTDGYVSELWNFTHISMTQNNLQELKKDLILVHPDTKKRVEVFALSIFGLVIFPKVLGHINELKELVVTQRRDNILEEKWMAILQGFQEEDVKWRASWMIPDEILYQCGDFD</sequence>